<protein>
    <submittedName>
        <fullName evidence="1">Uncharacterized protein</fullName>
    </submittedName>
</protein>
<evidence type="ECO:0000313" key="2">
    <source>
        <dbReference type="Proteomes" id="UP001064048"/>
    </source>
</evidence>
<dbReference type="EMBL" id="CM046130">
    <property type="protein sequence ID" value="KAI8431636.1"/>
    <property type="molecule type" value="Genomic_DNA"/>
</dbReference>
<dbReference type="Proteomes" id="UP001064048">
    <property type="component" value="Chromosome 30"/>
</dbReference>
<organism evidence="1 2">
    <name type="scientific">Choristoneura fumiferana</name>
    <name type="common">Spruce budworm moth</name>
    <name type="synonym">Archips fumiferana</name>
    <dbReference type="NCBI Taxonomy" id="7141"/>
    <lineage>
        <taxon>Eukaryota</taxon>
        <taxon>Metazoa</taxon>
        <taxon>Ecdysozoa</taxon>
        <taxon>Arthropoda</taxon>
        <taxon>Hexapoda</taxon>
        <taxon>Insecta</taxon>
        <taxon>Pterygota</taxon>
        <taxon>Neoptera</taxon>
        <taxon>Endopterygota</taxon>
        <taxon>Lepidoptera</taxon>
        <taxon>Glossata</taxon>
        <taxon>Ditrysia</taxon>
        <taxon>Tortricoidea</taxon>
        <taxon>Tortricidae</taxon>
        <taxon>Tortricinae</taxon>
        <taxon>Choristoneura</taxon>
    </lineage>
</organism>
<gene>
    <name evidence="1" type="ORF">MSG28_016115</name>
</gene>
<proteinExistence type="predicted"/>
<sequence>MQPLQPSPSLSKLQGVGNVQPGFLAGESGTQIHSGERAYQCHICSKTFTQSGSLQTHIKYVHMKMQPPPRKRNKKTAA</sequence>
<comment type="caution">
    <text evidence="1">The sequence shown here is derived from an EMBL/GenBank/DDBJ whole genome shotgun (WGS) entry which is preliminary data.</text>
</comment>
<name>A0ACC0K5B0_CHOFU</name>
<accession>A0ACC0K5B0</accession>
<keyword evidence="2" id="KW-1185">Reference proteome</keyword>
<evidence type="ECO:0000313" key="1">
    <source>
        <dbReference type="EMBL" id="KAI8431636.1"/>
    </source>
</evidence>
<reference evidence="1 2" key="1">
    <citation type="journal article" date="2022" name="Genome Biol. Evol.">
        <title>The Spruce Budworm Genome: Reconstructing the Evolutionary History of Antifreeze Proteins.</title>
        <authorList>
            <person name="Beliveau C."/>
            <person name="Gagne P."/>
            <person name="Picq S."/>
            <person name="Vernygora O."/>
            <person name="Keeling C.I."/>
            <person name="Pinkney K."/>
            <person name="Doucet D."/>
            <person name="Wen F."/>
            <person name="Johnston J.S."/>
            <person name="Maaroufi H."/>
            <person name="Boyle B."/>
            <person name="Laroche J."/>
            <person name="Dewar K."/>
            <person name="Juretic N."/>
            <person name="Blackburn G."/>
            <person name="Nisole A."/>
            <person name="Brunet B."/>
            <person name="Brandao M."/>
            <person name="Lumley L."/>
            <person name="Duan J."/>
            <person name="Quan G."/>
            <person name="Lucarotti C.J."/>
            <person name="Roe A.D."/>
            <person name="Sperling F.A.H."/>
            <person name="Levesque R.C."/>
            <person name="Cusson M."/>
        </authorList>
    </citation>
    <scope>NUCLEOTIDE SEQUENCE [LARGE SCALE GENOMIC DNA]</scope>
    <source>
        <strain evidence="1">Glfc:IPQL:Cfum</strain>
    </source>
</reference>